<organism evidence="1 2">
    <name type="scientific">Oryza sativa subsp. indica</name>
    <name type="common">Rice</name>
    <dbReference type="NCBI Taxonomy" id="39946"/>
    <lineage>
        <taxon>Eukaryota</taxon>
        <taxon>Viridiplantae</taxon>
        <taxon>Streptophyta</taxon>
        <taxon>Embryophyta</taxon>
        <taxon>Tracheophyta</taxon>
        <taxon>Spermatophyta</taxon>
        <taxon>Magnoliopsida</taxon>
        <taxon>Liliopsida</taxon>
        <taxon>Poales</taxon>
        <taxon>Poaceae</taxon>
        <taxon>BOP clade</taxon>
        <taxon>Oryzoideae</taxon>
        <taxon>Oryzeae</taxon>
        <taxon>Oryzinae</taxon>
        <taxon>Oryza</taxon>
        <taxon>Oryza sativa</taxon>
    </lineage>
</organism>
<evidence type="ECO:0000313" key="1">
    <source>
        <dbReference type="EMBL" id="EAZ01630.1"/>
    </source>
</evidence>
<evidence type="ECO:0000313" key="2">
    <source>
        <dbReference type="Proteomes" id="UP000007015"/>
    </source>
</evidence>
<dbReference type="AlphaFoldDB" id="A2YEW9"/>
<dbReference type="HOGENOM" id="CLU_1613530_0_0_1"/>
<gene>
    <name evidence="1" type="ORF">OsI_23667</name>
</gene>
<keyword evidence="2" id="KW-1185">Reference proteome</keyword>
<dbReference type="Gramene" id="BGIOSGA023249-TA">
    <property type="protein sequence ID" value="BGIOSGA023249-PA"/>
    <property type="gene ID" value="BGIOSGA023249"/>
</dbReference>
<sequence length="165" mass="19006">MDTQLAECRAHQAGLEQSIVETNGALRDADRQQAAALVQRRLDMQASLKYQDHEEFTLVRELQKMAILVDKYYNEMSRRSDKLRLSEPEQIAASEVEHLFGESTYIIKKESYFFFFSKTEFRIIFFISKTHFFGYCCCGAMSLGTVVDDTLTLAVVRYVSDGMIL</sequence>
<name>A2YEW9_ORYSI</name>
<accession>A2YEW9</accession>
<dbReference type="EMBL" id="CM000131">
    <property type="protein sequence ID" value="EAZ01630.1"/>
    <property type="molecule type" value="Genomic_DNA"/>
</dbReference>
<dbReference type="Proteomes" id="UP000007015">
    <property type="component" value="Chromosome 6"/>
</dbReference>
<protein>
    <submittedName>
        <fullName evidence="1">Uncharacterized protein</fullName>
    </submittedName>
</protein>
<proteinExistence type="predicted"/>
<dbReference type="OMA" id="DHEEFTL"/>
<reference evidence="1 2" key="1">
    <citation type="journal article" date="2005" name="PLoS Biol.">
        <title>The genomes of Oryza sativa: a history of duplications.</title>
        <authorList>
            <person name="Yu J."/>
            <person name="Wang J."/>
            <person name="Lin W."/>
            <person name="Li S."/>
            <person name="Li H."/>
            <person name="Zhou J."/>
            <person name="Ni P."/>
            <person name="Dong W."/>
            <person name="Hu S."/>
            <person name="Zeng C."/>
            <person name="Zhang J."/>
            <person name="Zhang Y."/>
            <person name="Li R."/>
            <person name="Xu Z."/>
            <person name="Li S."/>
            <person name="Li X."/>
            <person name="Zheng H."/>
            <person name="Cong L."/>
            <person name="Lin L."/>
            <person name="Yin J."/>
            <person name="Geng J."/>
            <person name="Li G."/>
            <person name="Shi J."/>
            <person name="Liu J."/>
            <person name="Lv H."/>
            <person name="Li J."/>
            <person name="Wang J."/>
            <person name="Deng Y."/>
            <person name="Ran L."/>
            <person name="Shi X."/>
            <person name="Wang X."/>
            <person name="Wu Q."/>
            <person name="Li C."/>
            <person name="Ren X."/>
            <person name="Wang J."/>
            <person name="Wang X."/>
            <person name="Li D."/>
            <person name="Liu D."/>
            <person name="Zhang X."/>
            <person name="Ji Z."/>
            <person name="Zhao W."/>
            <person name="Sun Y."/>
            <person name="Zhang Z."/>
            <person name="Bao J."/>
            <person name="Han Y."/>
            <person name="Dong L."/>
            <person name="Ji J."/>
            <person name="Chen P."/>
            <person name="Wu S."/>
            <person name="Liu J."/>
            <person name="Xiao Y."/>
            <person name="Bu D."/>
            <person name="Tan J."/>
            <person name="Yang L."/>
            <person name="Ye C."/>
            <person name="Zhang J."/>
            <person name="Xu J."/>
            <person name="Zhou Y."/>
            <person name="Yu Y."/>
            <person name="Zhang B."/>
            <person name="Zhuang S."/>
            <person name="Wei H."/>
            <person name="Liu B."/>
            <person name="Lei M."/>
            <person name="Yu H."/>
            <person name="Li Y."/>
            <person name="Xu H."/>
            <person name="Wei S."/>
            <person name="He X."/>
            <person name="Fang L."/>
            <person name="Zhang Z."/>
            <person name="Zhang Y."/>
            <person name="Huang X."/>
            <person name="Su Z."/>
            <person name="Tong W."/>
            <person name="Li J."/>
            <person name="Tong Z."/>
            <person name="Li S."/>
            <person name="Ye J."/>
            <person name="Wang L."/>
            <person name="Fang L."/>
            <person name="Lei T."/>
            <person name="Chen C."/>
            <person name="Chen H."/>
            <person name="Xu Z."/>
            <person name="Li H."/>
            <person name="Huang H."/>
            <person name="Zhang F."/>
            <person name="Xu H."/>
            <person name="Li N."/>
            <person name="Zhao C."/>
            <person name="Li S."/>
            <person name="Dong L."/>
            <person name="Huang Y."/>
            <person name="Li L."/>
            <person name="Xi Y."/>
            <person name="Qi Q."/>
            <person name="Li W."/>
            <person name="Zhang B."/>
            <person name="Hu W."/>
            <person name="Zhang Y."/>
            <person name="Tian X."/>
            <person name="Jiao Y."/>
            <person name="Liang X."/>
            <person name="Jin J."/>
            <person name="Gao L."/>
            <person name="Zheng W."/>
            <person name="Hao B."/>
            <person name="Liu S."/>
            <person name="Wang W."/>
            <person name="Yuan L."/>
            <person name="Cao M."/>
            <person name="McDermott J."/>
            <person name="Samudrala R."/>
            <person name="Wang J."/>
            <person name="Wong G.K."/>
            <person name="Yang H."/>
        </authorList>
    </citation>
    <scope>NUCLEOTIDE SEQUENCE [LARGE SCALE GENOMIC DNA]</scope>
    <source>
        <strain evidence="2">cv. 93-11</strain>
    </source>
</reference>